<evidence type="ECO:0000313" key="4">
    <source>
        <dbReference type="Proteomes" id="UP000321386"/>
    </source>
</evidence>
<accession>A0A510US72</accession>
<evidence type="ECO:0000256" key="1">
    <source>
        <dbReference type="SAM" id="MobiDB-lite"/>
    </source>
</evidence>
<evidence type="ECO:0000256" key="2">
    <source>
        <dbReference type="SAM" id="Phobius"/>
    </source>
</evidence>
<feature type="transmembrane region" description="Helical" evidence="2">
    <location>
        <begin position="48"/>
        <end position="69"/>
    </location>
</feature>
<sequence>MTEHHDQPRNPLSDALSAAEHSAAARAYEVPVELVRTRARRRRAGRTAAAAGALALVVAGVAVAVPRLADGDGGLRLAADADAPAQCSVSPAQIRAGDGVVGADGGDGGWVVETRVVPGTLQPARQGRWAMAVSTSADMQAADYVGTPLGGSIATSVVLVRDGAVVAVLDGSYDMSLEEARSVAVDMQPQPFPLDVDLAGTFVSCETGEDAVLDAGTYELVATSTIRFGLAARGSDVPGDSYDARSTSEPLQVVVPAGSSTPLAGPTTCGATDDELRDLADPQTNPAPLLLSARSVPRTAASGKNLSLQLAVTNDGPAHIDARTGYPEVVLVREGVVVGGPGPIEAIGIDLSLDPGASTPLDAGTLLLSCTDDTTPLEPGDYEIWALSTFTPLGPDGARETDADDWSAAAGPWPLQVTGDAVVDDQMPGLLEMTCGTSADELAQWAAITQESPLAVEATAAPADGALSVTVTNSGDVPVTLLPDHLSAGLSDGEQVVGMGLTAMYDATTTTLQPGESTTFSTTYSDPEGCDGPLSTGTYDTWAALGVTVDGTPSTLVAGPVPVELATP</sequence>
<dbReference type="Proteomes" id="UP000321386">
    <property type="component" value="Unassembled WGS sequence"/>
</dbReference>
<evidence type="ECO:0000313" key="3">
    <source>
        <dbReference type="EMBL" id="GEK17449.1"/>
    </source>
</evidence>
<dbReference type="AlphaFoldDB" id="A0A510US72"/>
<feature type="region of interest" description="Disordered" evidence="1">
    <location>
        <begin position="1"/>
        <end position="20"/>
    </location>
</feature>
<keyword evidence="4" id="KW-1185">Reference proteome</keyword>
<keyword evidence="2" id="KW-1133">Transmembrane helix</keyword>
<protein>
    <submittedName>
        <fullName evidence="3">Uncharacterized protein</fullName>
    </submittedName>
</protein>
<reference evidence="3 4" key="1">
    <citation type="submission" date="2019-07" db="EMBL/GenBank/DDBJ databases">
        <title>Whole genome shotgun sequence of Cellulomonas persica NBRC 101101.</title>
        <authorList>
            <person name="Hosoyama A."/>
            <person name="Uohara A."/>
            <person name="Ohji S."/>
            <person name="Ichikawa N."/>
        </authorList>
    </citation>
    <scope>NUCLEOTIDE SEQUENCE [LARGE SCALE GENOMIC DNA]</scope>
    <source>
        <strain evidence="3 4">NBRC 101101</strain>
    </source>
</reference>
<keyword evidence="2" id="KW-0812">Transmembrane</keyword>
<keyword evidence="2" id="KW-0472">Membrane</keyword>
<dbReference type="RefSeq" id="WP_146805705.1">
    <property type="nucleotide sequence ID" value="NZ_BJUA01000004.1"/>
</dbReference>
<comment type="caution">
    <text evidence="3">The sequence shown here is derived from an EMBL/GenBank/DDBJ whole genome shotgun (WGS) entry which is preliminary data.</text>
</comment>
<proteinExistence type="predicted"/>
<gene>
    <name evidence="3" type="ORF">CPE01_11820</name>
</gene>
<name>A0A510US72_9CELL</name>
<dbReference type="OrthoDB" id="4812640at2"/>
<organism evidence="3 4">
    <name type="scientific">Cellulomonas persica</name>
    <dbReference type="NCBI Taxonomy" id="76861"/>
    <lineage>
        <taxon>Bacteria</taxon>
        <taxon>Bacillati</taxon>
        <taxon>Actinomycetota</taxon>
        <taxon>Actinomycetes</taxon>
        <taxon>Micrococcales</taxon>
        <taxon>Cellulomonadaceae</taxon>
        <taxon>Cellulomonas</taxon>
    </lineage>
</organism>
<dbReference type="EMBL" id="BJUA01000004">
    <property type="protein sequence ID" value="GEK17449.1"/>
    <property type="molecule type" value="Genomic_DNA"/>
</dbReference>